<dbReference type="Gene3D" id="3.40.1010.10">
    <property type="entry name" value="Cobalt-precorrin-4 Transmethylase, Domain 1"/>
    <property type="match status" value="1"/>
</dbReference>
<keyword evidence="1" id="KW-0963">Cytoplasm</keyword>
<dbReference type="InterPro" id="IPR000878">
    <property type="entry name" value="4pyrrol_Mease"/>
</dbReference>
<keyword evidence="4" id="KW-0808">Transferase</keyword>
<dbReference type="Gene3D" id="3.30.950.10">
    <property type="entry name" value="Methyltransferase, Cobalt-precorrin-4 Transmethylase, Domain 2"/>
    <property type="match status" value="1"/>
</dbReference>
<dbReference type="InterPro" id="IPR014777">
    <property type="entry name" value="4pyrrole_Mease_sub1"/>
</dbReference>
<evidence type="ECO:0000256" key="5">
    <source>
        <dbReference type="ARBA" id="ARBA00022691"/>
    </source>
</evidence>
<dbReference type="GO" id="GO:0008168">
    <property type="term" value="F:methyltransferase activity"/>
    <property type="evidence" value="ECO:0007669"/>
    <property type="project" value="UniProtKB-KW"/>
</dbReference>
<keyword evidence="5" id="KW-0949">S-adenosyl-L-methionine</keyword>
<dbReference type="FunFam" id="3.30.950.10:FF:000002">
    <property type="entry name" value="Ribosomal RNA small subunit methyltransferase I"/>
    <property type="match status" value="1"/>
</dbReference>
<evidence type="ECO:0000256" key="4">
    <source>
        <dbReference type="ARBA" id="ARBA00022679"/>
    </source>
</evidence>
<dbReference type="InterPro" id="IPR035996">
    <property type="entry name" value="4pyrrol_Methylase_sf"/>
</dbReference>
<dbReference type="EMBL" id="JASAOG010000481">
    <property type="protein sequence ID" value="KAK0039150.1"/>
    <property type="molecule type" value="Genomic_DNA"/>
</dbReference>
<dbReference type="PANTHER" id="PTHR46111">
    <property type="entry name" value="RIBOSOMAL RNA SMALL SUBUNIT METHYLTRANSFERASE I"/>
    <property type="match status" value="1"/>
</dbReference>
<evidence type="ECO:0000313" key="8">
    <source>
        <dbReference type="Proteomes" id="UP001233172"/>
    </source>
</evidence>
<evidence type="ECO:0000259" key="6">
    <source>
        <dbReference type="Pfam" id="PF00590"/>
    </source>
</evidence>
<evidence type="ECO:0000256" key="3">
    <source>
        <dbReference type="ARBA" id="ARBA00022603"/>
    </source>
</evidence>
<dbReference type="GO" id="GO:0032259">
    <property type="term" value="P:methylation"/>
    <property type="evidence" value="ECO:0007669"/>
    <property type="project" value="UniProtKB-KW"/>
</dbReference>
<dbReference type="InterPro" id="IPR014776">
    <property type="entry name" value="4pyrrole_Mease_sub2"/>
</dbReference>
<dbReference type="InterPro" id="IPR008189">
    <property type="entry name" value="rRNA_ssu_MeTfrase_I"/>
</dbReference>
<keyword evidence="3" id="KW-0489">Methyltransferase</keyword>
<evidence type="ECO:0000256" key="2">
    <source>
        <dbReference type="ARBA" id="ARBA00022552"/>
    </source>
</evidence>
<feature type="domain" description="Tetrapyrrole methylase" evidence="6">
    <location>
        <begin position="4"/>
        <end position="203"/>
    </location>
</feature>
<dbReference type="GO" id="GO:0006364">
    <property type="term" value="P:rRNA processing"/>
    <property type="evidence" value="ECO:0007669"/>
    <property type="project" value="UniProtKB-KW"/>
</dbReference>
<dbReference type="Pfam" id="PF00590">
    <property type="entry name" value="TP_methylase"/>
    <property type="match status" value="1"/>
</dbReference>
<evidence type="ECO:0000313" key="7">
    <source>
        <dbReference type="EMBL" id="KAK0039150.1"/>
    </source>
</evidence>
<dbReference type="Proteomes" id="UP001233172">
    <property type="component" value="Unassembled WGS sequence"/>
</dbReference>
<organism evidence="7 8">
    <name type="scientific">Biomphalaria pfeifferi</name>
    <name type="common">Bloodfluke planorb</name>
    <name type="synonym">Freshwater snail</name>
    <dbReference type="NCBI Taxonomy" id="112525"/>
    <lineage>
        <taxon>Eukaryota</taxon>
        <taxon>Metazoa</taxon>
        <taxon>Spiralia</taxon>
        <taxon>Lophotrochozoa</taxon>
        <taxon>Mollusca</taxon>
        <taxon>Gastropoda</taxon>
        <taxon>Heterobranchia</taxon>
        <taxon>Euthyneura</taxon>
        <taxon>Panpulmonata</taxon>
        <taxon>Hygrophila</taxon>
        <taxon>Lymnaeoidea</taxon>
        <taxon>Planorbidae</taxon>
        <taxon>Biomphalaria</taxon>
    </lineage>
</organism>
<protein>
    <submittedName>
        <fullName evidence="7">16S rRNA (Cytidine(1402)-2-O)-methyltransferase</fullName>
    </submittedName>
</protein>
<dbReference type="SUPFAM" id="SSF53790">
    <property type="entry name" value="Tetrapyrrole methylase"/>
    <property type="match status" value="1"/>
</dbReference>
<name>A0AAD8AQP5_BIOPF</name>
<dbReference type="HAMAP" id="MF_01877">
    <property type="entry name" value="16SrRNA_methyltr_I"/>
    <property type="match status" value="1"/>
</dbReference>
<dbReference type="FunFam" id="3.40.1010.10:FF:000007">
    <property type="entry name" value="Ribosomal RNA small subunit methyltransferase I"/>
    <property type="match status" value="1"/>
</dbReference>
<reference evidence="7" key="1">
    <citation type="journal article" date="2023" name="PLoS Negl. Trop. Dis.">
        <title>A genome sequence for Biomphalaria pfeifferi, the major vector snail for the human-infecting parasite Schistosoma mansoni.</title>
        <authorList>
            <person name="Bu L."/>
            <person name="Lu L."/>
            <person name="Laidemitt M.R."/>
            <person name="Zhang S.M."/>
            <person name="Mutuku M."/>
            <person name="Mkoji G."/>
            <person name="Steinauer M."/>
            <person name="Loker E.S."/>
        </authorList>
    </citation>
    <scope>NUCLEOTIDE SEQUENCE</scope>
    <source>
        <strain evidence="7">KasaAsao</strain>
    </source>
</reference>
<dbReference type="NCBIfam" id="TIGR00096">
    <property type="entry name" value="16S rRNA (cytidine(1402)-2'-O)-methyltransferase"/>
    <property type="match status" value="1"/>
</dbReference>
<reference evidence="7" key="2">
    <citation type="submission" date="2023-04" db="EMBL/GenBank/DDBJ databases">
        <authorList>
            <person name="Bu L."/>
            <person name="Lu L."/>
            <person name="Laidemitt M.R."/>
            <person name="Zhang S.M."/>
            <person name="Mutuku M."/>
            <person name="Mkoji G."/>
            <person name="Steinauer M."/>
            <person name="Loker E.S."/>
        </authorList>
    </citation>
    <scope>NUCLEOTIDE SEQUENCE</scope>
    <source>
        <strain evidence="7">KasaAsao</strain>
        <tissue evidence="7">Whole Snail</tissue>
    </source>
</reference>
<dbReference type="PIRSF" id="PIRSF005917">
    <property type="entry name" value="MTase_YraL"/>
    <property type="match status" value="1"/>
</dbReference>
<dbReference type="AlphaFoldDB" id="A0AAD8AQP5"/>
<comment type="caution">
    <text evidence="7">The sequence shown here is derived from an EMBL/GenBank/DDBJ whole genome shotgun (WGS) entry which is preliminary data.</text>
</comment>
<proteinExistence type="inferred from homology"/>
<dbReference type="PANTHER" id="PTHR46111:SF1">
    <property type="entry name" value="RIBOSOMAL RNA SMALL SUBUNIT METHYLTRANSFERASE I"/>
    <property type="match status" value="1"/>
</dbReference>
<evidence type="ECO:0000256" key="1">
    <source>
        <dbReference type="ARBA" id="ARBA00022490"/>
    </source>
</evidence>
<accession>A0AAD8AQP5</accession>
<gene>
    <name evidence="7" type="ORF">Bpfe_031415</name>
</gene>
<dbReference type="CDD" id="cd11648">
    <property type="entry name" value="RsmI"/>
    <property type="match status" value="1"/>
</dbReference>
<keyword evidence="2" id="KW-0698">rRNA processing</keyword>
<keyword evidence="8" id="KW-1185">Reference proteome</keyword>
<sequence length="279" mass="30739">MLGTLYLVATPIGNLQDMTFRAVETLKNVDLIACEDTRHTRKLTTHFGISAKLVSYHEHNETTRAEEFGRILLDGKSIAVVSDAGTPAICDPSFAVVQKAIEIGANVVSIPGAVAFVNALIVSGIATDSVFFGGFLPSKSSERSKRLEEVKTISATLCFYETPHRIAKSLADCTKVLGNRKAAVVREITKLHEEVLRGSLEELTKRISENPIKGEIVLIIDRDEEKTCKSEAKNRSTIAERVAEFESEGFDHKNALKKAAKEFGLSKSEAYRIWQSEKK</sequence>